<dbReference type="InterPro" id="IPR050463">
    <property type="entry name" value="Gfo/Idh/MocA_oxidrdct_glycsds"/>
</dbReference>
<comment type="caution">
    <text evidence="2">The sequence shown here is derived from an EMBL/GenBank/DDBJ whole genome shotgun (WGS) entry which is preliminary data.</text>
</comment>
<organism evidence="2 3">
    <name type="scientific">Novosphingobium capsulatum</name>
    <dbReference type="NCBI Taxonomy" id="13688"/>
    <lineage>
        <taxon>Bacteria</taxon>
        <taxon>Pseudomonadati</taxon>
        <taxon>Pseudomonadota</taxon>
        <taxon>Alphaproteobacteria</taxon>
        <taxon>Sphingomonadales</taxon>
        <taxon>Sphingomonadaceae</taxon>
        <taxon>Novosphingobium</taxon>
    </lineage>
</organism>
<dbReference type="SUPFAM" id="SSF51735">
    <property type="entry name" value="NAD(P)-binding Rossmann-fold domains"/>
    <property type="match status" value="1"/>
</dbReference>
<dbReference type="EMBL" id="JAVDRD010000002">
    <property type="protein sequence ID" value="MDR6510085.1"/>
    <property type="molecule type" value="Genomic_DNA"/>
</dbReference>
<evidence type="ECO:0000313" key="3">
    <source>
        <dbReference type="Proteomes" id="UP001184150"/>
    </source>
</evidence>
<dbReference type="EC" id="1.1.1.48" evidence="2"/>
<feature type="domain" description="Gfo/Idh/MocA-like oxidoreductase N-terminal" evidence="1">
    <location>
        <begin position="6"/>
        <end position="117"/>
    </location>
</feature>
<dbReference type="RefSeq" id="WP_309804542.1">
    <property type="nucleotide sequence ID" value="NZ_JAVDRD010000002.1"/>
</dbReference>
<accession>A0ABU1MIE1</accession>
<dbReference type="PANTHER" id="PTHR43818">
    <property type="entry name" value="BCDNA.GH03377"/>
    <property type="match status" value="1"/>
</dbReference>
<dbReference type="Pfam" id="PF01408">
    <property type="entry name" value="GFO_IDH_MocA"/>
    <property type="match status" value="1"/>
</dbReference>
<keyword evidence="3" id="KW-1185">Reference proteome</keyword>
<dbReference type="InterPro" id="IPR000683">
    <property type="entry name" value="Gfo/Idh/MocA-like_OxRdtase_N"/>
</dbReference>
<proteinExistence type="predicted"/>
<name>A0ABU1MIE1_9SPHN</name>
<dbReference type="InterPro" id="IPR036291">
    <property type="entry name" value="NAD(P)-bd_dom_sf"/>
</dbReference>
<evidence type="ECO:0000313" key="2">
    <source>
        <dbReference type="EMBL" id="MDR6510085.1"/>
    </source>
</evidence>
<dbReference type="EC" id="1.1.1.376" evidence="2"/>
<evidence type="ECO:0000259" key="1">
    <source>
        <dbReference type="Pfam" id="PF01408"/>
    </source>
</evidence>
<gene>
    <name evidence="2" type="ORF">J2792_000945</name>
</gene>
<keyword evidence="2" id="KW-0560">Oxidoreductase</keyword>
<protein>
    <submittedName>
        <fullName evidence="2">D-galactose 1-dehydrogenase/L-arabinose 1-dehydrogenase</fullName>
        <ecNumber evidence="2">1.1.1.376</ecNumber>
        <ecNumber evidence="2">1.1.1.48</ecNumber>
    </submittedName>
</protein>
<dbReference type="GO" id="GO:0044103">
    <property type="term" value="F:L-arabinose 1-dehydrogenase (NADP+) activity"/>
    <property type="evidence" value="ECO:0007669"/>
    <property type="project" value="UniProtKB-EC"/>
</dbReference>
<dbReference type="PANTHER" id="PTHR43818:SF7">
    <property type="entry name" value="DEHYDROGENASE"/>
    <property type="match status" value="1"/>
</dbReference>
<dbReference type="Proteomes" id="UP001184150">
    <property type="component" value="Unassembled WGS sequence"/>
</dbReference>
<sequence length="311" mass="33222">MSHPPIRLGLVGLGKIACDQHLPAIAGNSRFDLVAVADPVHRLDGVRGYAGLAEMLAGEAGKLDAVALCTPPAVRVPLARAAIAAGLDVLLEKPPAAAPTQAQALEQLATRAGVTLYAAWHSRESEVVVAARAWLATRSISAVHITWREDVRKWHPGQDWLLSKGGFGVFDPAINAFSILTEILPSGICVEGARMDVPANRGAPTDAQVDMRCSTGAPIIADLSILHPGHQQWDIVVSTPDGELVLRDGGHRLEIDGTLHQESANDEYARIYRRFADLITRRESDADARPLSLVADALLLGTVTTGPDFEF</sequence>
<dbReference type="Gene3D" id="3.30.360.10">
    <property type="entry name" value="Dihydrodipicolinate Reductase, domain 2"/>
    <property type="match status" value="1"/>
</dbReference>
<dbReference type="Gene3D" id="3.40.50.720">
    <property type="entry name" value="NAD(P)-binding Rossmann-like Domain"/>
    <property type="match status" value="1"/>
</dbReference>
<dbReference type="GO" id="GO:0019151">
    <property type="term" value="F:galactose 1-dehydrogenase activity"/>
    <property type="evidence" value="ECO:0007669"/>
    <property type="project" value="UniProtKB-EC"/>
</dbReference>
<reference evidence="2 3" key="1">
    <citation type="submission" date="2023-07" db="EMBL/GenBank/DDBJ databases">
        <title>Sorghum-associated microbial communities from plants grown in Nebraska, USA.</title>
        <authorList>
            <person name="Schachtman D."/>
        </authorList>
    </citation>
    <scope>NUCLEOTIDE SEQUENCE [LARGE SCALE GENOMIC DNA]</scope>
    <source>
        <strain evidence="2 3">DS1027</strain>
    </source>
</reference>